<dbReference type="Proteomes" id="UP000274511">
    <property type="component" value="Unassembled WGS sequence"/>
</dbReference>
<evidence type="ECO:0000256" key="10">
    <source>
        <dbReference type="ARBA" id="ARBA00023136"/>
    </source>
</evidence>
<evidence type="ECO:0000313" key="13">
    <source>
        <dbReference type="EMBL" id="ROH84694.1"/>
    </source>
</evidence>
<dbReference type="Gene3D" id="3.30.460.20">
    <property type="entry name" value="CorA soluble domain-like"/>
    <property type="match status" value="1"/>
</dbReference>
<dbReference type="GO" id="GO:0015095">
    <property type="term" value="F:magnesium ion transmembrane transporter activity"/>
    <property type="evidence" value="ECO:0007669"/>
    <property type="project" value="TreeGrafter"/>
</dbReference>
<keyword evidence="7 11" id="KW-0862">Zinc</keyword>
<dbReference type="EMBL" id="LUSW01000001">
    <property type="protein sequence ID" value="RAT38348.1"/>
    <property type="molecule type" value="Genomic_DNA"/>
</dbReference>
<evidence type="ECO:0000256" key="9">
    <source>
        <dbReference type="ARBA" id="ARBA00023065"/>
    </source>
</evidence>
<dbReference type="InterPro" id="IPR045861">
    <property type="entry name" value="CorA_cytoplasmic_dom"/>
</dbReference>
<dbReference type="EMBL" id="RJUJ01000001">
    <property type="protein sequence ID" value="ROH84694.1"/>
    <property type="molecule type" value="Genomic_DNA"/>
</dbReference>
<comment type="similarity">
    <text evidence="2 11">Belongs to the CorA metal ion transporter (MIT) (TC 1.A.35) family.</text>
</comment>
<dbReference type="GO" id="GO:0000287">
    <property type="term" value="F:magnesium ion binding"/>
    <property type="evidence" value="ECO:0007669"/>
    <property type="project" value="TreeGrafter"/>
</dbReference>
<keyword evidence="10 11" id="KW-0472">Membrane</keyword>
<feature type="transmembrane region" description="Helical" evidence="11">
    <location>
        <begin position="320"/>
        <end position="340"/>
    </location>
</feature>
<keyword evidence="5 11" id="KW-0997">Cell inner membrane</keyword>
<keyword evidence="4 11" id="KW-1003">Cell membrane</keyword>
<dbReference type="GO" id="GO:0050897">
    <property type="term" value="F:cobalt ion binding"/>
    <property type="evidence" value="ECO:0007669"/>
    <property type="project" value="TreeGrafter"/>
</dbReference>
<evidence type="ECO:0000256" key="4">
    <source>
        <dbReference type="ARBA" id="ARBA00022475"/>
    </source>
</evidence>
<dbReference type="Pfam" id="PF01544">
    <property type="entry name" value="CorA"/>
    <property type="match status" value="1"/>
</dbReference>
<comment type="function">
    <text evidence="11">Zinc transporter. Acts as a Zn(2+):proton symporter, which likely mediates zinc ion uptake.</text>
</comment>
<organism evidence="13 15">
    <name type="scientific">Lonsdalea populi</name>
    <dbReference type="NCBI Taxonomy" id="1172565"/>
    <lineage>
        <taxon>Bacteria</taxon>
        <taxon>Pseudomonadati</taxon>
        <taxon>Pseudomonadota</taxon>
        <taxon>Gammaproteobacteria</taxon>
        <taxon>Enterobacterales</taxon>
        <taxon>Pectobacteriaceae</taxon>
        <taxon>Lonsdalea</taxon>
    </lineage>
</organism>
<keyword evidence="3 11" id="KW-0813">Transport</keyword>
<evidence type="ECO:0000256" key="8">
    <source>
        <dbReference type="ARBA" id="ARBA00022989"/>
    </source>
</evidence>
<feature type="transmembrane region" description="Helical" evidence="11">
    <location>
        <begin position="287"/>
        <end position="308"/>
    </location>
</feature>
<dbReference type="PANTHER" id="PTHR46494:SF3">
    <property type="entry name" value="ZINC TRANSPORT PROTEIN ZNTB"/>
    <property type="match status" value="1"/>
</dbReference>
<dbReference type="GeneID" id="61121916"/>
<dbReference type="GO" id="GO:0005385">
    <property type="term" value="F:zinc ion transmembrane transporter activity"/>
    <property type="evidence" value="ECO:0007669"/>
    <property type="project" value="UniProtKB-UniRule"/>
</dbReference>
<evidence type="ECO:0000256" key="2">
    <source>
        <dbReference type="ARBA" id="ARBA00009765"/>
    </source>
</evidence>
<dbReference type="PANTHER" id="PTHR46494">
    <property type="entry name" value="CORA FAMILY METAL ION TRANSPORTER (EUROFUNG)"/>
    <property type="match status" value="1"/>
</dbReference>
<comment type="catalytic activity">
    <reaction evidence="11">
        <text>Zn(2+)(out) + H(+)(out) = Zn(2+)(in) + H(+)(in)</text>
        <dbReference type="Rhea" id="RHEA:71195"/>
        <dbReference type="ChEBI" id="CHEBI:15378"/>
        <dbReference type="ChEBI" id="CHEBI:29105"/>
    </reaction>
</comment>
<name>A0A3N0UWT3_9GAMM</name>
<dbReference type="RefSeq" id="WP_085684296.1">
    <property type="nucleotide sequence ID" value="NZ_CP065534.1"/>
</dbReference>
<dbReference type="SUPFAM" id="SSF143865">
    <property type="entry name" value="CorA soluble domain-like"/>
    <property type="match status" value="1"/>
</dbReference>
<keyword evidence="9 11" id="KW-0406">Ion transport</keyword>
<evidence type="ECO:0000313" key="12">
    <source>
        <dbReference type="EMBL" id="RAT38348.1"/>
    </source>
</evidence>
<reference evidence="13 15" key="2">
    <citation type="submission" date="2018-10" db="EMBL/GenBank/DDBJ databases">
        <title>New species genome.</title>
        <authorList>
            <person name="Li Y."/>
        </authorList>
    </citation>
    <scope>NUCLEOTIDE SEQUENCE [LARGE SCALE GENOMIC DNA]</scope>
    <source>
        <strain evidence="13 15">L6_4B</strain>
    </source>
</reference>
<dbReference type="InterPro" id="IPR002523">
    <property type="entry name" value="MgTranspt_CorA/ZnTranspt_ZntB"/>
</dbReference>
<protein>
    <recommendedName>
        <fullName evidence="11">Zinc transport protein ZntB</fullName>
    </recommendedName>
</protein>
<keyword evidence="8 11" id="KW-1133">Transmembrane helix</keyword>
<evidence type="ECO:0000256" key="1">
    <source>
        <dbReference type="ARBA" id="ARBA00004651"/>
    </source>
</evidence>
<dbReference type="InterPro" id="IPR023714">
    <property type="entry name" value="Zn_transp_ZntB"/>
</dbReference>
<gene>
    <name evidence="11 13" type="primary">zntB</name>
    <name evidence="12" type="ORF">AU492_00815</name>
    <name evidence="13" type="ORF">EC392_00660</name>
</gene>
<comment type="caution">
    <text evidence="13">The sequence shown here is derived from an EMBL/GenBank/DDBJ whole genome shotgun (WGS) entry which is preliminary data.</text>
</comment>
<evidence type="ECO:0000256" key="11">
    <source>
        <dbReference type="HAMAP-Rule" id="MF_01565"/>
    </source>
</evidence>
<evidence type="ECO:0000256" key="5">
    <source>
        <dbReference type="ARBA" id="ARBA00022519"/>
    </source>
</evidence>
<dbReference type="InterPro" id="IPR045863">
    <property type="entry name" value="CorA_TM1_TM2"/>
</dbReference>
<evidence type="ECO:0000256" key="6">
    <source>
        <dbReference type="ARBA" id="ARBA00022692"/>
    </source>
</evidence>
<dbReference type="AlphaFoldDB" id="A0A3N0UWT3"/>
<evidence type="ECO:0000256" key="3">
    <source>
        <dbReference type="ARBA" id="ARBA00022448"/>
    </source>
</evidence>
<dbReference type="CDD" id="cd12833">
    <property type="entry name" value="ZntB-like_1"/>
    <property type="match status" value="1"/>
</dbReference>
<evidence type="ECO:0000313" key="15">
    <source>
        <dbReference type="Proteomes" id="UP000274511"/>
    </source>
</evidence>
<keyword evidence="6 11" id="KW-0812">Transmembrane</keyword>
<accession>A0A3N0UWT3</accession>
<dbReference type="GO" id="GO:0005886">
    <property type="term" value="C:plasma membrane"/>
    <property type="evidence" value="ECO:0007669"/>
    <property type="project" value="UniProtKB-SubCell"/>
</dbReference>
<dbReference type="Proteomes" id="UP000250186">
    <property type="component" value="Unassembled WGS sequence"/>
</dbReference>
<keyword evidence="14" id="KW-1185">Reference proteome</keyword>
<dbReference type="NCBIfam" id="NF007092">
    <property type="entry name" value="PRK09546.1"/>
    <property type="match status" value="1"/>
</dbReference>
<evidence type="ECO:0000313" key="14">
    <source>
        <dbReference type="Proteomes" id="UP000250186"/>
    </source>
</evidence>
<dbReference type="HAMAP" id="MF_01565">
    <property type="entry name" value="ZntB"/>
    <property type="match status" value="1"/>
</dbReference>
<sequence>MVRNAKIVIKVSQWERPVEADVFNGNALQRTGAVFSYQLDGKGGVVPIHDEEIVNNTQPCWLHLDSTHPESSRWLQETRLLPDTVRNALSGESARPRVSRLGEGTLITLRSINYNGDARPDELVALRIYITDKLIVSTRRRKVAAIDAVMSDLKEGNGPTDSSSWLVYIAEALTDDTSEFIDQLHERIIDLEDALLEQEMPARGELSLIRKQLIVLRRYMTPQRDIFSRLSGEKLFWLQDDDRRRMLEIAERLGRGLEDLDGSIARTAVIADEINTLMAESMNRRTYNMSVLAMLFLPMTFLTGLFGVNLGGIPGSGSSIGFISFCMMLVFMVLIIAWWLKRSKWM</sequence>
<dbReference type="Gene3D" id="1.20.58.340">
    <property type="entry name" value="Magnesium transport protein CorA, transmembrane region"/>
    <property type="match status" value="2"/>
</dbReference>
<dbReference type="GO" id="GO:0015087">
    <property type="term" value="F:cobalt ion transmembrane transporter activity"/>
    <property type="evidence" value="ECO:0007669"/>
    <property type="project" value="TreeGrafter"/>
</dbReference>
<dbReference type="SUPFAM" id="SSF144083">
    <property type="entry name" value="Magnesium transport protein CorA, transmembrane region"/>
    <property type="match status" value="1"/>
</dbReference>
<comment type="subcellular location">
    <subcellularLocation>
        <location evidence="11">Cell inner membrane</location>
        <topology evidence="11">Multi-pass membrane protein</topology>
    </subcellularLocation>
    <subcellularLocation>
        <location evidence="1">Cell membrane</location>
        <topology evidence="1">Multi-pass membrane protein</topology>
    </subcellularLocation>
</comment>
<proteinExistence type="inferred from homology"/>
<dbReference type="OrthoDB" id="9803484at2"/>
<evidence type="ECO:0000256" key="7">
    <source>
        <dbReference type="ARBA" id="ARBA00022833"/>
    </source>
</evidence>
<reference evidence="12 14" key="1">
    <citation type="submission" date="2016-02" db="EMBL/GenBank/DDBJ databases">
        <title>Species-wide whole genome sequencing reveals diversity, host range in Lonsdalea quercina.</title>
        <authorList>
            <person name="Li Y."/>
        </authorList>
    </citation>
    <scope>NUCLEOTIDE SEQUENCE [LARGE SCALE GENOMIC DNA]</scope>
    <source>
        <strain evidence="12 14">CFCC 12721</strain>
    </source>
</reference>